<protein>
    <submittedName>
        <fullName evidence="1">Uncharacterized protein</fullName>
    </submittedName>
</protein>
<sequence>MSGENVQEPIDLTSPESCAAGQQVYDRIESGRCQDVQAELDAALGITTEQN</sequence>
<dbReference type="Proteomes" id="UP001470023">
    <property type="component" value="Unassembled WGS sequence"/>
</dbReference>
<dbReference type="RefSeq" id="WP_352064391.1">
    <property type="nucleotide sequence ID" value="NZ_JBEPAZ010000023.1"/>
</dbReference>
<name>A0ABV1UAZ4_9ACTN</name>
<comment type="caution">
    <text evidence="1">The sequence shown here is derived from an EMBL/GenBank/DDBJ whole genome shotgun (WGS) entry which is preliminary data.</text>
</comment>
<evidence type="ECO:0000313" key="1">
    <source>
        <dbReference type="EMBL" id="MER6430884.1"/>
    </source>
</evidence>
<reference evidence="1 2" key="1">
    <citation type="submission" date="2024-06" db="EMBL/GenBank/DDBJ databases">
        <title>The Natural Products Discovery Center: Release of the First 8490 Sequenced Strains for Exploring Actinobacteria Biosynthetic Diversity.</title>
        <authorList>
            <person name="Kalkreuter E."/>
            <person name="Kautsar S.A."/>
            <person name="Yang D."/>
            <person name="Bader C.D."/>
            <person name="Teijaro C.N."/>
            <person name="Fluegel L."/>
            <person name="Davis C.M."/>
            <person name="Simpson J.R."/>
            <person name="Lauterbach L."/>
            <person name="Steele A.D."/>
            <person name="Gui C."/>
            <person name="Meng S."/>
            <person name="Li G."/>
            <person name="Viehrig K."/>
            <person name="Ye F."/>
            <person name="Su P."/>
            <person name="Kiefer A.F."/>
            <person name="Nichols A."/>
            <person name="Cepeda A.J."/>
            <person name="Yan W."/>
            <person name="Fan B."/>
            <person name="Jiang Y."/>
            <person name="Adhikari A."/>
            <person name="Zheng C.-J."/>
            <person name="Schuster L."/>
            <person name="Cowan T.M."/>
            <person name="Smanski M.J."/>
            <person name="Chevrette M.G."/>
            <person name="De Carvalho L.P.S."/>
            <person name="Shen B."/>
        </authorList>
    </citation>
    <scope>NUCLEOTIDE SEQUENCE [LARGE SCALE GENOMIC DNA]</scope>
    <source>
        <strain evidence="1 2">NPDC001166</strain>
    </source>
</reference>
<gene>
    <name evidence="1" type="ORF">ABT272_24560</name>
</gene>
<dbReference type="EMBL" id="JBEPAZ010000023">
    <property type="protein sequence ID" value="MER6430884.1"/>
    <property type="molecule type" value="Genomic_DNA"/>
</dbReference>
<accession>A0ABV1UAZ4</accession>
<keyword evidence="2" id="KW-1185">Reference proteome</keyword>
<proteinExistence type="predicted"/>
<organism evidence="1 2">
    <name type="scientific">Streptomyces sp. 900105245</name>
    <dbReference type="NCBI Taxonomy" id="3154379"/>
    <lineage>
        <taxon>Bacteria</taxon>
        <taxon>Bacillati</taxon>
        <taxon>Actinomycetota</taxon>
        <taxon>Actinomycetes</taxon>
        <taxon>Kitasatosporales</taxon>
        <taxon>Streptomycetaceae</taxon>
        <taxon>Streptomyces</taxon>
    </lineage>
</organism>
<evidence type="ECO:0000313" key="2">
    <source>
        <dbReference type="Proteomes" id="UP001470023"/>
    </source>
</evidence>